<dbReference type="Proteomes" id="UP000317800">
    <property type="component" value="Segment"/>
</dbReference>
<dbReference type="EMBL" id="MN043729">
    <property type="protein sequence ID" value="QDP42997.1"/>
    <property type="molecule type" value="Genomic_DNA"/>
</dbReference>
<reference evidence="1 2" key="1">
    <citation type="submission" date="2019-06" db="EMBL/GenBank/DDBJ databases">
        <authorList>
            <person name="Hertel R."/>
        </authorList>
    </citation>
    <scope>NUCLEOTIDE SEQUENCE [LARGE SCALE GENOMIC DNA]</scope>
</reference>
<accession>A0A516KN43</accession>
<organism evidence="1 2">
    <name type="scientific">Bacillus phage vB_BmeM-Goe8</name>
    <dbReference type="NCBI Taxonomy" id="2593638"/>
    <lineage>
        <taxon>Viruses</taxon>
        <taxon>Duplodnaviria</taxon>
        <taxon>Heunggongvirae</taxon>
        <taxon>Uroviricota</taxon>
        <taxon>Caudoviricetes</taxon>
        <taxon>Herelleviridae</taxon>
        <taxon>Bastillevirinae</taxon>
        <taxon>Goettingenvirus</taxon>
        <taxon>Goettingenvirus goe8</taxon>
    </lineage>
</organism>
<gene>
    <name evidence="1" type="ORF">Goe8_c02240</name>
</gene>
<evidence type="ECO:0000313" key="1">
    <source>
        <dbReference type="EMBL" id="QDP42997.1"/>
    </source>
</evidence>
<name>A0A516KN43_9CAUD</name>
<proteinExistence type="predicted"/>
<protein>
    <submittedName>
        <fullName evidence="1">Uncharacterized protein</fullName>
    </submittedName>
</protein>
<evidence type="ECO:0000313" key="2">
    <source>
        <dbReference type="Proteomes" id="UP000317800"/>
    </source>
</evidence>
<sequence>MAKCKDKCPFFKRRVQGTAWYGFKCTANFAHGETIGHIGEWSKEKREEILEERCHGDYRNCNIFQYVTNKEEK</sequence>
<keyword evidence="2" id="KW-1185">Reference proteome</keyword>